<reference evidence="1" key="2">
    <citation type="journal article" date="2021" name="Genome Biol. Evol.">
        <title>Developing a high-quality reference genome for a parasitic bivalve with doubly uniparental inheritance (Bivalvia: Unionida).</title>
        <authorList>
            <person name="Smith C.H."/>
        </authorList>
    </citation>
    <scope>NUCLEOTIDE SEQUENCE</scope>
    <source>
        <strain evidence="1">CHS0354</strain>
        <tissue evidence="1">Mantle</tissue>
    </source>
</reference>
<evidence type="ECO:0000313" key="1">
    <source>
        <dbReference type="EMBL" id="KAK3598240.1"/>
    </source>
</evidence>
<comment type="caution">
    <text evidence="1">The sequence shown here is derived from an EMBL/GenBank/DDBJ whole genome shotgun (WGS) entry which is preliminary data.</text>
</comment>
<dbReference type="Proteomes" id="UP001195483">
    <property type="component" value="Unassembled WGS sequence"/>
</dbReference>
<dbReference type="AlphaFoldDB" id="A0AAE0SV24"/>
<protein>
    <submittedName>
        <fullName evidence="1">Uncharacterized protein</fullName>
    </submittedName>
</protein>
<keyword evidence="2" id="KW-1185">Reference proteome</keyword>
<gene>
    <name evidence="1" type="ORF">CHS0354_001061</name>
</gene>
<organism evidence="1 2">
    <name type="scientific">Potamilus streckersoni</name>
    <dbReference type="NCBI Taxonomy" id="2493646"/>
    <lineage>
        <taxon>Eukaryota</taxon>
        <taxon>Metazoa</taxon>
        <taxon>Spiralia</taxon>
        <taxon>Lophotrochozoa</taxon>
        <taxon>Mollusca</taxon>
        <taxon>Bivalvia</taxon>
        <taxon>Autobranchia</taxon>
        <taxon>Heteroconchia</taxon>
        <taxon>Palaeoheterodonta</taxon>
        <taxon>Unionida</taxon>
        <taxon>Unionoidea</taxon>
        <taxon>Unionidae</taxon>
        <taxon>Ambleminae</taxon>
        <taxon>Lampsilini</taxon>
        <taxon>Potamilus</taxon>
    </lineage>
</organism>
<name>A0AAE0SV24_9BIVA</name>
<proteinExistence type="predicted"/>
<reference evidence="1" key="3">
    <citation type="submission" date="2023-05" db="EMBL/GenBank/DDBJ databases">
        <authorList>
            <person name="Smith C.H."/>
        </authorList>
    </citation>
    <scope>NUCLEOTIDE SEQUENCE</scope>
    <source>
        <strain evidence="1">CHS0354</strain>
        <tissue evidence="1">Mantle</tissue>
    </source>
</reference>
<sequence length="66" mass="7472">MEYNGYIKKQPGEVYSPNEQCHVTIGPNSVLCEVDGPLKFSCKIVHELVALDLCMGWDFMLKLHDS</sequence>
<evidence type="ECO:0000313" key="2">
    <source>
        <dbReference type="Proteomes" id="UP001195483"/>
    </source>
</evidence>
<accession>A0AAE0SV24</accession>
<dbReference type="EMBL" id="JAEAOA010000111">
    <property type="protein sequence ID" value="KAK3598240.1"/>
    <property type="molecule type" value="Genomic_DNA"/>
</dbReference>
<reference evidence="1" key="1">
    <citation type="journal article" date="2021" name="Genome Biol. Evol.">
        <title>A High-Quality Reference Genome for a Parasitic Bivalve with Doubly Uniparental Inheritance (Bivalvia: Unionida).</title>
        <authorList>
            <person name="Smith C.H."/>
        </authorList>
    </citation>
    <scope>NUCLEOTIDE SEQUENCE</scope>
    <source>
        <strain evidence="1">CHS0354</strain>
    </source>
</reference>